<keyword evidence="11" id="KW-0472">Membrane</keyword>
<feature type="binding site" evidence="13">
    <location>
        <position position="170"/>
    </location>
    <ligand>
        <name>FAD</name>
        <dbReference type="ChEBI" id="CHEBI:57692"/>
    </ligand>
</feature>
<dbReference type="Pfam" id="PF00175">
    <property type="entry name" value="NAD_binding_1"/>
    <property type="match status" value="1"/>
</dbReference>
<dbReference type="InterPro" id="IPR001433">
    <property type="entry name" value="OxRdtase_FAD/NAD-bd"/>
</dbReference>
<dbReference type="EC" id="1.6.2.2" evidence="14"/>
<protein>
    <recommendedName>
        <fullName evidence="14">NADH-cytochrome b5 reductase</fullName>
        <ecNumber evidence="14">1.6.2.2</ecNumber>
    </recommendedName>
</protein>
<evidence type="ECO:0000256" key="1">
    <source>
        <dbReference type="ARBA" id="ARBA00001974"/>
    </source>
</evidence>
<evidence type="ECO:0000256" key="10">
    <source>
        <dbReference type="ARBA" id="ARBA00023128"/>
    </source>
</evidence>
<comment type="caution">
    <text evidence="16">The sequence shown here is derived from an EMBL/GenBank/DDBJ whole genome shotgun (WGS) entry which is preliminary data.</text>
</comment>
<feature type="binding site" evidence="13">
    <location>
        <position position="193"/>
    </location>
    <ligand>
        <name>FAD</name>
        <dbReference type="ChEBI" id="CHEBI:57692"/>
    </ligand>
</feature>
<organism evidence="16 17">
    <name type="scientific">Coemansia erecta</name>
    <dbReference type="NCBI Taxonomy" id="147472"/>
    <lineage>
        <taxon>Eukaryota</taxon>
        <taxon>Fungi</taxon>
        <taxon>Fungi incertae sedis</taxon>
        <taxon>Zoopagomycota</taxon>
        <taxon>Kickxellomycotina</taxon>
        <taxon>Kickxellomycetes</taxon>
        <taxon>Kickxellales</taxon>
        <taxon>Kickxellaceae</taxon>
        <taxon>Coemansia</taxon>
    </lineage>
</organism>
<feature type="binding site" evidence="13">
    <location>
        <position position="194"/>
    </location>
    <ligand>
        <name>FAD</name>
        <dbReference type="ChEBI" id="CHEBI:57692"/>
    </ligand>
</feature>
<keyword evidence="7" id="KW-1133">Transmembrane helix</keyword>
<name>A0A9W8CU91_9FUNG</name>
<dbReference type="CDD" id="cd06183">
    <property type="entry name" value="cyt_b5_reduct_like"/>
    <property type="match status" value="1"/>
</dbReference>
<evidence type="ECO:0000256" key="3">
    <source>
        <dbReference type="ARBA" id="ARBA00006105"/>
    </source>
</evidence>
<evidence type="ECO:0000256" key="5">
    <source>
        <dbReference type="ARBA" id="ARBA00022692"/>
    </source>
</evidence>
<evidence type="ECO:0000256" key="7">
    <source>
        <dbReference type="ARBA" id="ARBA00022989"/>
    </source>
</evidence>
<keyword evidence="10" id="KW-0496">Mitochondrion</keyword>
<keyword evidence="5" id="KW-0812">Transmembrane</keyword>
<dbReference type="InterPro" id="IPR001834">
    <property type="entry name" value="CBR-like"/>
</dbReference>
<dbReference type="InterPro" id="IPR017938">
    <property type="entry name" value="Riboflavin_synthase-like_b-brl"/>
</dbReference>
<evidence type="ECO:0000256" key="8">
    <source>
        <dbReference type="ARBA" id="ARBA00023002"/>
    </source>
</evidence>
<keyword evidence="8 14" id="KW-0560">Oxidoreductase</keyword>
<keyword evidence="17" id="KW-1185">Reference proteome</keyword>
<keyword evidence="9 14" id="KW-0520">NAD</keyword>
<dbReference type="PRINTS" id="PR00406">
    <property type="entry name" value="CYTB5RDTASE"/>
</dbReference>
<keyword evidence="6 13" id="KW-0274">FAD</keyword>
<dbReference type="EMBL" id="JANBOJ010000059">
    <property type="protein sequence ID" value="KAJ1723627.1"/>
    <property type="molecule type" value="Genomic_DNA"/>
</dbReference>
<evidence type="ECO:0000313" key="16">
    <source>
        <dbReference type="EMBL" id="KAJ1723627.1"/>
    </source>
</evidence>
<dbReference type="Gene3D" id="2.40.30.10">
    <property type="entry name" value="Translation factors"/>
    <property type="match status" value="1"/>
</dbReference>
<dbReference type="SUPFAM" id="SSF52343">
    <property type="entry name" value="Ferredoxin reductase-like, C-terminal NADP-linked domain"/>
    <property type="match status" value="1"/>
</dbReference>
<dbReference type="InterPro" id="IPR017927">
    <property type="entry name" value="FAD-bd_FR_type"/>
</dbReference>
<evidence type="ECO:0000313" key="17">
    <source>
        <dbReference type="Proteomes" id="UP001149813"/>
    </source>
</evidence>
<dbReference type="SUPFAM" id="SSF63380">
    <property type="entry name" value="Riboflavin synthase domain-like"/>
    <property type="match status" value="1"/>
</dbReference>
<dbReference type="Proteomes" id="UP001149813">
    <property type="component" value="Unassembled WGS sequence"/>
</dbReference>
<keyword evidence="4 13" id="KW-0285">Flavoprotein</keyword>
<evidence type="ECO:0000256" key="12">
    <source>
        <dbReference type="ARBA" id="ARBA00047682"/>
    </source>
</evidence>
<dbReference type="GO" id="GO:0005741">
    <property type="term" value="C:mitochondrial outer membrane"/>
    <property type="evidence" value="ECO:0007669"/>
    <property type="project" value="UniProtKB-SubCell"/>
</dbReference>
<comment type="cofactor">
    <cofactor evidence="1 13 14">
        <name>FAD</name>
        <dbReference type="ChEBI" id="CHEBI:57692"/>
    </cofactor>
</comment>
<feature type="binding site" evidence="13">
    <location>
        <position position="187"/>
    </location>
    <ligand>
        <name>FAD</name>
        <dbReference type="ChEBI" id="CHEBI:57692"/>
    </ligand>
</feature>
<dbReference type="FunFam" id="3.40.50.80:FF:000009">
    <property type="entry name" value="NADH-cytochrome b5 reductase"/>
    <property type="match status" value="1"/>
</dbReference>
<dbReference type="PRINTS" id="PR00371">
    <property type="entry name" value="FPNCR"/>
</dbReference>
<feature type="domain" description="FAD-binding FR-type" evidence="15">
    <location>
        <begin position="115"/>
        <end position="219"/>
    </location>
</feature>
<reference evidence="16" key="1">
    <citation type="submission" date="2022-07" db="EMBL/GenBank/DDBJ databases">
        <title>Phylogenomic reconstructions and comparative analyses of Kickxellomycotina fungi.</title>
        <authorList>
            <person name="Reynolds N.K."/>
            <person name="Stajich J.E."/>
            <person name="Barry K."/>
            <person name="Grigoriev I.V."/>
            <person name="Crous P."/>
            <person name="Smith M.E."/>
        </authorList>
    </citation>
    <scope>NUCLEOTIDE SEQUENCE</scope>
    <source>
        <strain evidence="16">NBRC 32514</strain>
    </source>
</reference>
<evidence type="ECO:0000256" key="2">
    <source>
        <dbReference type="ARBA" id="ARBA00004572"/>
    </source>
</evidence>
<dbReference type="Gene3D" id="3.40.50.80">
    <property type="entry name" value="Nucleotide-binding domain of ferredoxin-NADP reductase (FNR) module"/>
    <property type="match status" value="1"/>
</dbReference>
<dbReference type="FunFam" id="2.40.30.10:FF:000069">
    <property type="entry name" value="NADH-cytochrome b5 reductase"/>
    <property type="match status" value="1"/>
</dbReference>
<dbReference type="OrthoDB" id="432685at2759"/>
<feature type="binding site" evidence="13">
    <location>
        <position position="168"/>
    </location>
    <ligand>
        <name>FAD</name>
        <dbReference type="ChEBI" id="CHEBI:57692"/>
    </ligand>
</feature>
<comment type="subcellular location">
    <subcellularLocation>
        <location evidence="2">Mitochondrion outer membrane</location>
        <topology evidence="2">Single-pass membrane protein</topology>
    </subcellularLocation>
</comment>
<sequence length="366" mass="39929">MLHQNQTRIDSSVADGIVPREAAAMRQSRLRVTTVISGRMEERMFASIRNTIPRQFSRAYSTTPAGGKNGNGVLWASLATGAVLVGAYYYTRSKENQEGSIANSNIPATTALDPKKFVPFKLVAASPINHDSTHYRFALEPNQELGLDMTSCIVVKAKVGNDEKPTIRPYTPVSEQHARGHFDLVIKRYPDGKMSNHIHSLVPGDVLEIKGPIPKFPYKTGALKEIGLVAGGSGITPMVQLIQHVLNDPNDNTKLTLVFANKSEDDIILRSTLDAFAKKHPDQFKVHYVVDKASSADWKGDVGYVTKDLVKKYMPAANAEGVLVGICGPPPMLKSVSGSKAPDYSQGEVGGIFKELGYTSQQVFKF</sequence>
<dbReference type="InterPro" id="IPR039261">
    <property type="entry name" value="FNR_nucleotide-bd"/>
</dbReference>
<feature type="binding site" evidence="13">
    <location>
        <position position="169"/>
    </location>
    <ligand>
        <name>FAD</name>
        <dbReference type="ChEBI" id="CHEBI:57692"/>
    </ligand>
</feature>
<dbReference type="AlphaFoldDB" id="A0A9W8CU91"/>
<evidence type="ECO:0000256" key="4">
    <source>
        <dbReference type="ARBA" id="ARBA00022630"/>
    </source>
</evidence>
<evidence type="ECO:0000256" key="14">
    <source>
        <dbReference type="RuleBase" id="RU361226"/>
    </source>
</evidence>
<accession>A0A9W8CU91</accession>
<evidence type="ECO:0000256" key="9">
    <source>
        <dbReference type="ARBA" id="ARBA00023027"/>
    </source>
</evidence>
<comment type="catalytic activity">
    <reaction evidence="12 14">
        <text>2 Fe(III)-[cytochrome b5] + NADH = 2 Fe(II)-[cytochrome b5] + NAD(+) + H(+)</text>
        <dbReference type="Rhea" id="RHEA:46680"/>
        <dbReference type="Rhea" id="RHEA-COMP:10438"/>
        <dbReference type="Rhea" id="RHEA-COMP:10439"/>
        <dbReference type="ChEBI" id="CHEBI:15378"/>
        <dbReference type="ChEBI" id="CHEBI:29033"/>
        <dbReference type="ChEBI" id="CHEBI:29034"/>
        <dbReference type="ChEBI" id="CHEBI:57540"/>
        <dbReference type="ChEBI" id="CHEBI:57945"/>
        <dbReference type="EC" id="1.6.2.2"/>
    </reaction>
</comment>
<evidence type="ECO:0000256" key="6">
    <source>
        <dbReference type="ARBA" id="ARBA00022827"/>
    </source>
</evidence>
<dbReference type="PANTHER" id="PTHR19370:SF171">
    <property type="entry name" value="NADH-CYTOCHROME B5 REDUCTASE 2"/>
    <property type="match status" value="1"/>
</dbReference>
<dbReference type="GO" id="GO:0090524">
    <property type="term" value="F:cytochrome-b5 reductase activity, acting on NADH"/>
    <property type="evidence" value="ECO:0007669"/>
    <property type="project" value="UniProtKB-EC"/>
</dbReference>
<comment type="similarity">
    <text evidence="3 14">Belongs to the flavoprotein pyridine nucleotide cytochrome reductase family.</text>
</comment>
<feature type="binding site" evidence="13">
    <location>
        <position position="195"/>
    </location>
    <ligand>
        <name>FAD</name>
        <dbReference type="ChEBI" id="CHEBI:57692"/>
    </ligand>
</feature>
<dbReference type="InterPro" id="IPR001709">
    <property type="entry name" value="Flavoprot_Pyr_Nucl_cyt_Rdtase"/>
</dbReference>
<evidence type="ECO:0000256" key="13">
    <source>
        <dbReference type="PIRSR" id="PIRSR601834-1"/>
    </source>
</evidence>
<dbReference type="PANTHER" id="PTHR19370">
    <property type="entry name" value="NADH-CYTOCHROME B5 REDUCTASE"/>
    <property type="match status" value="1"/>
</dbReference>
<feature type="binding site" evidence="13">
    <location>
        <position position="236"/>
    </location>
    <ligand>
        <name>FAD</name>
        <dbReference type="ChEBI" id="CHEBI:57692"/>
    </ligand>
</feature>
<dbReference type="PROSITE" id="PS51384">
    <property type="entry name" value="FAD_FR"/>
    <property type="match status" value="1"/>
</dbReference>
<evidence type="ECO:0000256" key="11">
    <source>
        <dbReference type="ARBA" id="ARBA00023136"/>
    </source>
</evidence>
<dbReference type="Pfam" id="PF00970">
    <property type="entry name" value="FAD_binding_6"/>
    <property type="match status" value="1"/>
</dbReference>
<dbReference type="InterPro" id="IPR008333">
    <property type="entry name" value="Cbr1-like_FAD-bd_dom"/>
</dbReference>
<evidence type="ECO:0000259" key="15">
    <source>
        <dbReference type="PROSITE" id="PS51384"/>
    </source>
</evidence>
<gene>
    <name evidence="16" type="ORF">LPJ53_002067</name>
</gene>
<feature type="binding site" evidence="13">
    <location>
        <position position="185"/>
    </location>
    <ligand>
        <name>FAD</name>
        <dbReference type="ChEBI" id="CHEBI:57692"/>
    </ligand>
</feature>
<proteinExistence type="inferred from homology"/>